<dbReference type="AlphaFoldDB" id="A4XI41"/>
<dbReference type="STRING" id="351627.Csac_0962"/>
<evidence type="ECO:0000313" key="3">
    <source>
        <dbReference type="Proteomes" id="UP000000256"/>
    </source>
</evidence>
<keyword evidence="3" id="KW-1185">Reference proteome</keyword>
<keyword evidence="1" id="KW-0472">Membrane</keyword>
<dbReference type="KEGG" id="csc:Csac_0962"/>
<evidence type="ECO:0000256" key="1">
    <source>
        <dbReference type="SAM" id="Phobius"/>
    </source>
</evidence>
<name>A4XI41_CALS8</name>
<protein>
    <recommendedName>
        <fullName evidence="4">Yip1 domain-containing protein</fullName>
    </recommendedName>
</protein>
<keyword evidence="1" id="KW-0812">Transmembrane</keyword>
<evidence type="ECO:0000313" key="2">
    <source>
        <dbReference type="EMBL" id="ABP66576.2"/>
    </source>
</evidence>
<feature type="transmembrane region" description="Helical" evidence="1">
    <location>
        <begin position="49"/>
        <end position="73"/>
    </location>
</feature>
<reference evidence="2 3" key="1">
    <citation type="journal article" date="2008" name="Appl. Environ. Microbiol.">
        <title>Hydrogenomics of the extremely thermophilic bacterium Caldicellulosiruptor saccharolyticus.</title>
        <authorList>
            <person name="van de Werken H.J."/>
            <person name="Verhaart M.R."/>
            <person name="VanFossen A.L."/>
            <person name="Willquist K."/>
            <person name="Lewis D.L."/>
            <person name="Nichols J.D."/>
            <person name="Goorissen H.P."/>
            <person name="Mongodin E.F."/>
            <person name="Nelson K.E."/>
            <person name="van Niel E.W."/>
            <person name="Stams A.J."/>
            <person name="Ward D.E."/>
            <person name="de Vos W.M."/>
            <person name="van der Oost J."/>
            <person name="Kelly R.M."/>
            <person name="Kengen S.W."/>
        </authorList>
    </citation>
    <scope>NUCLEOTIDE SEQUENCE [LARGE SCALE GENOMIC DNA]</scope>
    <source>
        <strain evidence="3">ATCC 43494 / DSM 8903 / Tp8T 6331</strain>
    </source>
</reference>
<dbReference type="Proteomes" id="UP000000256">
    <property type="component" value="Chromosome"/>
</dbReference>
<organism evidence="2 3">
    <name type="scientific">Caldicellulosiruptor saccharolyticus (strain ATCC 43494 / DSM 8903 / Tp8T 6331)</name>
    <dbReference type="NCBI Taxonomy" id="351627"/>
    <lineage>
        <taxon>Bacteria</taxon>
        <taxon>Bacillati</taxon>
        <taxon>Bacillota</taxon>
        <taxon>Bacillota incertae sedis</taxon>
        <taxon>Caldicellulosiruptorales</taxon>
        <taxon>Caldicellulosiruptoraceae</taxon>
        <taxon>Caldicellulosiruptor</taxon>
    </lineage>
</organism>
<sequence length="228" mass="26244">MREKGYFLKQFRRLEKLQTKGCDISVSRKENIYKNIILNPLHFIKDISLINNFIVGIIVFLIYLILFSLYVYIQIRSGNEMLPHESGLIFFTDRIKSDIEDLRLAKLVINLFSVEILRLFIMSIVLFVVSSILTKKRTNLSQIATTLTVSYLIPCYVFLAGIVLSFLPLNFVVFKVSEMSFLVSLYEAFSKGFGISKAKAFLILFVVVTAQALFYVYVPSIFLTPFLI</sequence>
<proteinExistence type="predicted"/>
<feature type="transmembrane region" description="Helical" evidence="1">
    <location>
        <begin position="116"/>
        <end position="134"/>
    </location>
</feature>
<evidence type="ECO:0008006" key="4">
    <source>
        <dbReference type="Google" id="ProtNLM"/>
    </source>
</evidence>
<dbReference type="EMBL" id="CP000679">
    <property type="protein sequence ID" value="ABP66576.2"/>
    <property type="molecule type" value="Genomic_DNA"/>
</dbReference>
<feature type="transmembrane region" description="Helical" evidence="1">
    <location>
        <begin position="146"/>
        <end position="166"/>
    </location>
</feature>
<gene>
    <name evidence="2" type="ordered locus">Csac_0962</name>
</gene>
<accession>A4XI41</accession>
<keyword evidence="1" id="KW-1133">Transmembrane helix</keyword>
<feature type="transmembrane region" description="Helical" evidence="1">
    <location>
        <begin position="201"/>
        <end position="222"/>
    </location>
</feature>
<dbReference type="HOGENOM" id="CLU_1212971_0_0_9"/>